<dbReference type="InterPro" id="IPR006626">
    <property type="entry name" value="PbH1"/>
</dbReference>
<dbReference type="AlphaFoldDB" id="A0A255ZZC3"/>
<evidence type="ECO:0000313" key="4">
    <source>
        <dbReference type="Proteomes" id="UP000216035"/>
    </source>
</evidence>
<keyword evidence="4" id="KW-1185">Reference proteome</keyword>
<accession>A0A255ZZC3</accession>
<reference evidence="3 4" key="1">
    <citation type="submission" date="2017-07" db="EMBL/GenBank/DDBJ databases">
        <title>Flavobacterium cyanobacteriorum sp. nov., isolated from cyanobacterial aggregates in a eutrophic lake.</title>
        <authorList>
            <person name="Cai H."/>
        </authorList>
    </citation>
    <scope>NUCLEOTIDE SEQUENCE [LARGE SCALE GENOMIC DNA]</scope>
    <source>
        <strain evidence="3 4">TH167</strain>
    </source>
</reference>
<dbReference type="Gene3D" id="2.160.20.10">
    <property type="entry name" value="Single-stranded right-handed beta-helix, Pectin lyase-like"/>
    <property type="match status" value="1"/>
</dbReference>
<evidence type="ECO:0000256" key="1">
    <source>
        <dbReference type="SAM" id="MobiDB-lite"/>
    </source>
</evidence>
<protein>
    <recommendedName>
        <fullName evidence="5">Right handed beta helix domain-containing protein</fullName>
    </recommendedName>
</protein>
<dbReference type="OrthoDB" id="1652165at2"/>
<dbReference type="EMBL" id="NOXX01000158">
    <property type="protein sequence ID" value="OYQ46796.1"/>
    <property type="molecule type" value="Genomic_DNA"/>
</dbReference>
<dbReference type="SMART" id="SM00710">
    <property type="entry name" value="PbH1"/>
    <property type="match status" value="7"/>
</dbReference>
<dbReference type="RefSeq" id="WP_094485479.1">
    <property type="nucleotide sequence ID" value="NZ_NOXX01000158.1"/>
</dbReference>
<feature type="signal peptide" evidence="2">
    <location>
        <begin position="1"/>
        <end position="19"/>
    </location>
</feature>
<organism evidence="3 4">
    <name type="scientific">Flavobacterium aurantiibacter</name>
    <dbReference type="NCBI Taxonomy" id="2023067"/>
    <lineage>
        <taxon>Bacteria</taxon>
        <taxon>Pseudomonadati</taxon>
        <taxon>Bacteroidota</taxon>
        <taxon>Flavobacteriia</taxon>
        <taxon>Flavobacteriales</taxon>
        <taxon>Flavobacteriaceae</taxon>
        <taxon>Flavobacterium</taxon>
    </lineage>
</organism>
<feature type="chain" id="PRO_5013395931" description="Right handed beta helix domain-containing protein" evidence="2">
    <location>
        <begin position="20"/>
        <end position="819"/>
    </location>
</feature>
<evidence type="ECO:0000256" key="2">
    <source>
        <dbReference type="SAM" id="SignalP"/>
    </source>
</evidence>
<dbReference type="SUPFAM" id="SSF51126">
    <property type="entry name" value="Pectin lyase-like"/>
    <property type="match status" value="2"/>
</dbReference>
<dbReference type="InterPro" id="IPR011050">
    <property type="entry name" value="Pectin_lyase_fold/virulence"/>
</dbReference>
<dbReference type="Proteomes" id="UP000216035">
    <property type="component" value="Unassembled WGS sequence"/>
</dbReference>
<gene>
    <name evidence="3" type="ORF">CHX27_04020</name>
</gene>
<comment type="caution">
    <text evidence="3">The sequence shown here is derived from an EMBL/GenBank/DDBJ whole genome shotgun (WGS) entry which is preliminary data.</text>
</comment>
<keyword evidence="2" id="KW-0732">Signal</keyword>
<feature type="region of interest" description="Disordered" evidence="1">
    <location>
        <begin position="537"/>
        <end position="557"/>
    </location>
</feature>
<sequence length="819" mass="87702">MRLLFTLVVFLQVTFTAFGQVPGGTYVIQTSNADPNFRTLTAAITRINNVGVSGPVVLALAQNQTLTNPVVINAFTGASATNTLTIRPNVGQNNIVISGAFTNRGVIEFNGADFITIDGNNTSTNQTLTIFNNFNDNNNSYSNRAAIRMYGGATNNRIRNAIIQTNIVGITNGTNSIGIYAGGNANFIANGDNATNTIENNQFVNVKQGIWVAGNSTANSGWEIRNNTIGNSNNNAKPYYGIYLNNTTNATVTGNILDGIRRPNGLGGSPTFGGIYIFGANAVVSSNTVKNLENATGNDTNTVIYVEGNTAVISDNNIESALTNSTSIGLNAIHVKGNNGTVNGNEIYTIRASDSKLATGIYVEGNSNTLYNNMISNVSSAGGGDPSSQGGYGIYLKSGTGNRLYYNSVLLKTNQADGASACLYIDAGTQFDIRNNVFVNQQTSGSIRFAIYTNVTNQSSFTQLDYNDYVSTQHIGSWGSYYTTTNRRTSLANWQTSSGKDQNSISVTPDFVSDTDLRLETEVTNFDNEGVVLSGFSSDIDGQERSTTTPDMGADEFSRCSSTTAWSGTAWSNGTPTATTSVVLNGNYNTATNGSFVCCELRVKNNRTLTIAPNTVVQVENGIDVEGSLIIEDGGSLVQISDTATHNGNITVKRKTTPLKQYDYIYWSSPLKNQPAYVLVNGAQTWTFKYDPMESGNANYGWVYVQETDILTPGLGYSARAPENLTYNPTNLYEVTFTGVPNTGIIAIPAAKNGAATFNLIGNPYPSALDADLFLSNTNNLGILTGTIYIWTHNSAISASYPGNYAFNYFLPTTMPFTT</sequence>
<proteinExistence type="predicted"/>
<evidence type="ECO:0000313" key="3">
    <source>
        <dbReference type="EMBL" id="OYQ46796.1"/>
    </source>
</evidence>
<name>A0A255ZZC3_9FLAO</name>
<dbReference type="InterPro" id="IPR012334">
    <property type="entry name" value="Pectin_lyas_fold"/>
</dbReference>
<evidence type="ECO:0008006" key="5">
    <source>
        <dbReference type="Google" id="ProtNLM"/>
    </source>
</evidence>